<keyword evidence="3" id="KW-0472">Membrane</keyword>
<reference evidence="5 6" key="1">
    <citation type="submission" date="2018-08" db="EMBL/GenBank/DDBJ databases">
        <title>Whole genome sequence analysis of Dermacoccus abyssi bacteria isolated from Deep Mariana trench Micromonospora spp reveals genes involved in the environmental adaptation and production of secondary metabolites.</title>
        <authorList>
            <person name="Abdel-Mageed W.M."/>
            <person name="Lehri B."/>
            <person name="Nouioui I."/>
            <person name="Goodfellow I."/>
            <person name="Jaspars M."/>
            <person name="Karlyshev A."/>
        </authorList>
    </citation>
    <scope>NUCLEOTIDE SEQUENCE [LARGE SCALE GENOMIC DNA]</scope>
    <source>
        <strain evidence="5 6">MT1.1</strain>
    </source>
</reference>
<feature type="transmembrane region" description="Helical" evidence="3">
    <location>
        <begin position="41"/>
        <end position="62"/>
    </location>
</feature>
<keyword evidence="3" id="KW-1133">Transmembrane helix</keyword>
<dbReference type="Pfam" id="PF11611">
    <property type="entry name" value="DUF4352"/>
    <property type="match status" value="1"/>
</dbReference>
<evidence type="ECO:0000256" key="1">
    <source>
        <dbReference type="ARBA" id="ARBA00022729"/>
    </source>
</evidence>
<evidence type="ECO:0000256" key="2">
    <source>
        <dbReference type="SAM" id="MobiDB-lite"/>
    </source>
</evidence>
<feature type="domain" description="DUF4352" evidence="4">
    <location>
        <begin position="97"/>
        <end position="219"/>
    </location>
</feature>
<protein>
    <submittedName>
        <fullName evidence="5">DUF4352 domain-containing protein</fullName>
    </submittedName>
</protein>
<dbReference type="RefSeq" id="WP_118914708.1">
    <property type="nucleotide sequence ID" value="NZ_CBCRVH010000019.1"/>
</dbReference>
<dbReference type="EMBL" id="QWLM01000019">
    <property type="protein sequence ID" value="RHW44243.1"/>
    <property type="molecule type" value="Genomic_DNA"/>
</dbReference>
<sequence length="224" mass="23511">MNDENNTFQQQGHYPQQGYPQGGWQPQPPPKKKIWFLRHKFLTAILALVLIVGIGSAIGGGGSKGGDDAAPSSSSKSKTSEGNSDGGSKDGGDALPAVGTPVRDGKFEFTITKVERGKKTVGQQYVSETAQGEYTLVHVTVKNIGDQQQGLSDSDQKAMDASGTQFSADTMAGASIQGNDVLFNQINPGNQVKGVLVFDVPAGTKLTQIELHDSMFSGGVKAAL</sequence>
<comment type="caution">
    <text evidence="5">The sequence shown here is derived from an EMBL/GenBank/DDBJ whole genome shotgun (WGS) entry which is preliminary data.</text>
</comment>
<proteinExistence type="predicted"/>
<evidence type="ECO:0000256" key="3">
    <source>
        <dbReference type="SAM" id="Phobius"/>
    </source>
</evidence>
<keyword evidence="1" id="KW-0732">Signal</keyword>
<evidence type="ECO:0000259" key="4">
    <source>
        <dbReference type="Pfam" id="PF11611"/>
    </source>
</evidence>
<dbReference type="Gene3D" id="2.60.40.1240">
    <property type="match status" value="1"/>
</dbReference>
<dbReference type="InterPro" id="IPR029051">
    <property type="entry name" value="DUF4352"/>
</dbReference>
<gene>
    <name evidence="5" type="ORF">D1832_13185</name>
</gene>
<organism evidence="5 6">
    <name type="scientific">Dermacoccus abyssi</name>
    <dbReference type="NCBI Taxonomy" id="322596"/>
    <lineage>
        <taxon>Bacteria</taxon>
        <taxon>Bacillati</taxon>
        <taxon>Actinomycetota</taxon>
        <taxon>Actinomycetes</taxon>
        <taxon>Micrococcales</taxon>
        <taxon>Dermacoccaceae</taxon>
        <taxon>Dermacoccus</taxon>
    </lineage>
</organism>
<feature type="region of interest" description="Disordered" evidence="2">
    <location>
        <begin position="61"/>
        <end position="101"/>
    </location>
</feature>
<keyword evidence="3" id="KW-0812">Transmembrane</keyword>
<evidence type="ECO:0000313" key="6">
    <source>
        <dbReference type="Proteomes" id="UP000285376"/>
    </source>
</evidence>
<feature type="compositionally biased region" description="Low complexity" evidence="2">
    <location>
        <begin position="9"/>
        <end position="25"/>
    </location>
</feature>
<dbReference type="Proteomes" id="UP000285376">
    <property type="component" value="Unassembled WGS sequence"/>
</dbReference>
<dbReference type="AlphaFoldDB" id="A0A417Z1B1"/>
<feature type="compositionally biased region" description="Low complexity" evidence="2">
    <location>
        <begin position="68"/>
        <end position="83"/>
    </location>
</feature>
<evidence type="ECO:0000313" key="5">
    <source>
        <dbReference type="EMBL" id="RHW44243.1"/>
    </source>
</evidence>
<name>A0A417Z1B1_9MICO</name>
<feature type="region of interest" description="Disordered" evidence="2">
    <location>
        <begin position="1"/>
        <end position="27"/>
    </location>
</feature>
<dbReference type="InterPro" id="IPR029050">
    <property type="entry name" value="Immunoprotect_excell_Ig-like"/>
</dbReference>
<accession>A0A417Z1B1</accession>